<dbReference type="PANTHER" id="PTHR43625:SF40">
    <property type="entry name" value="ALDO-KETO REDUCTASE YAKC [NADP(+)]"/>
    <property type="match status" value="1"/>
</dbReference>
<comment type="caution">
    <text evidence="3">The sequence shown here is derived from an EMBL/GenBank/DDBJ whole genome shotgun (WGS) entry which is preliminary data.</text>
</comment>
<reference evidence="3 4" key="1">
    <citation type="journal article" date="2020" name="ISME J.">
        <title>Uncovering the hidden diversity of litter-decomposition mechanisms in mushroom-forming fungi.</title>
        <authorList>
            <person name="Floudas D."/>
            <person name="Bentzer J."/>
            <person name="Ahren D."/>
            <person name="Johansson T."/>
            <person name="Persson P."/>
            <person name="Tunlid A."/>
        </authorList>
    </citation>
    <scope>NUCLEOTIDE SEQUENCE [LARGE SCALE GENOMIC DNA]</scope>
    <source>
        <strain evidence="3 4">CBS 101986</strain>
    </source>
</reference>
<dbReference type="OrthoDB" id="37537at2759"/>
<dbReference type="Gene3D" id="3.20.20.100">
    <property type="entry name" value="NADP-dependent oxidoreductase domain"/>
    <property type="match status" value="1"/>
</dbReference>
<evidence type="ECO:0000259" key="2">
    <source>
        <dbReference type="Pfam" id="PF00248"/>
    </source>
</evidence>
<dbReference type="GO" id="GO:0005737">
    <property type="term" value="C:cytoplasm"/>
    <property type="evidence" value="ECO:0007669"/>
    <property type="project" value="TreeGrafter"/>
</dbReference>
<proteinExistence type="predicted"/>
<dbReference type="Pfam" id="PF00248">
    <property type="entry name" value="Aldo_ket_red"/>
    <property type="match status" value="1"/>
</dbReference>
<dbReference type="GO" id="GO:0016491">
    <property type="term" value="F:oxidoreductase activity"/>
    <property type="evidence" value="ECO:0007669"/>
    <property type="project" value="UniProtKB-KW"/>
</dbReference>
<evidence type="ECO:0000313" key="3">
    <source>
        <dbReference type="EMBL" id="KAF5326821.1"/>
    </source>
</evidence>
<dbReference type="InterPro" id="IPR023210">
    <property type="entry name" value="NADP_OxRdtase_dom"/>
</dbReference>
<accession>A0A8H5BPT5</accession>
<dbReference type="InterPro" id="IPR050791">
    <property type="entry name" value="Aldo-Keto_reductase"/>
</dbReference>
<keyword evidence="1" id="KW-0560">Oxidoreductase</keyword>
<dbReference type="PANTHER" id="PTHR43625">
    <property type="entry name" value="AFLATOXIN B1 ALDEHYDE REDUCTASE"/>
    <property type="match status" value="1"/>
</dbReference>
<dbReference type="EMBL" id="JAACJJ010000014">
    <property type="protein sequence ID" value="KAF5326821.1"/>
    <property type="molecule type" value="Genomic_DNA"/>
</dbReference>
<gene>
    <name evidence="3" type="ORF">D9619_004450</name>
</gene>
<organism evidence="3 4">
    <name type="scientific">Psilocybe cf. subviscida</name>
    <dbReference type="NCBI Taxonomy" id="2480587"/>
    <lineage>
        <taxon>Eukaryota</taxon>
        <taxon>Fungi</taxon>
        <taxon>Dikarya</taxon>
        <taxon>Basidiomycota</taxon>
        <taxon>Agaricomycotina</taxon>
        <taxon>Agaricomycetes</taxon>
        <taxon>Agaricomycetidae</taxon>
        <taxon>Agaricales</taxon>
        <taxon>Agaricineae</taxon>
        <taxon>Strophariaceae</taxon>
        <taxon>Psilocybe</taxon>
    </lineage>
</organism>
<dbReference type="PRINTS" id="PR00069">
    <property type="entry name" value="ALDKETRDTASE"/>
</dbReference>
<keyword evidence="4" id="KW-1185">Reference proteome</keyword>
<dbReference type="Proteomes" id="UP000567179">
    <property type="component" value="Unassembled WGS sequence"/>
</dbReference>
<sequence>MSVPTRKIGNDEVSAIGFGVMPLSTVLYDRSVHIDDEERFKILDSALEIGCTNWDSSDVYGDNEDLLGKWFRRTGKRDKIFLATKFGARASGTPDSSPEYVKVAIEKSLQRLGVETIDLYYLHRADRNIPIETTVRAMAELVKEGKVRYLGLSEVSEATLRRAHAVHPIAALQIEYSPFFLDIEGPKVGLLNACRELGIAVVAYSPLGRGMLTGTFKSPDDLPADDVRRLIPKFGKENFPNILRLVDALSEVGKKYKATAGQIALAWLLAQGPEIIPIPGTRKIKYLKENAEASNIVLSDEHIQAIRKVADECNALSVGDRYPAYGMDFLLTDTVPLVV</sequence>
<protein>
    <recommendedName>
        <fullName evidence="2">NADP-dependent oxidoreductase domain-containing protein</fullName>
    </recommendedName>
</protein>
<name>A0A8H5BPT5_9AGAR</name>
<evidence type="ECO:0000256" key="1">
    <source>
        <dbReference type="ARBA" id="ARBA00023002"/>
    </source>
</evidence>
<feature type="domain" description="NADP-dependent oxidoreductase" evidence="2">
    <location>
        <begin position="16"/>
        <end position="310"/>
    </location>
</feature>
<evidence type="ECO:0000313" key="4">
    <source>
        <dbReference type="Proteomes" id="UP000567179"/>
    </source>
</evidence>
<dbReference type="SUPFAM" id="SSF51430">
    <property type="entry name" value="NAD(P)-linked oxidoreductase"/>
    <property type="match status" value="1"/>
</dbReference>
<dbReference type="InterPro" id="IPR036812">
    <property type="entry name" value="NAD(P)_OxRdtase_dom_sf"/>
</dbReference>
<dbReference type="AlphaFoldDB" id="A0A8H5BPT5"/>
<dbReference type="InterPro" id="IPR020471">
    <property type="entry name" value="AKR"/>
</dbReference>